<dbReference type="GO" id="GO:0070490">
    <property type="term" value="P:protein pupylation"/>
    <property type="evidence" value="ECO:0007669"/>
    <property type="project" value="TreeGrafter"/>
</dbReference>
<feature type="region of interest" description="Disordered" evidence="1">
    <location>
        <begin position="1"/>
        <end position="30"/>
    </location>
</feature>
<keyword evidence="2" id="KW-0647">Proteasome</keyword>
<dbReference type="GO" id="GO:0016811">
    <property type="term" value="F:hydrolase activity, acting on carbon-nitrogen (but not peptide) bonds, in linear amides"/>
    <property type="evidence" value="ECO:0007669"/>
    <property type="project" value="TreeGrafter"/>
</dbReference>
<dbReference type="Pfam" id="PF03136">
    <property type="entry name" value="Pup_ligase"/>
    <property type="match status" value="1"/>
</dbReference>
<dbReference type="PANTHER" id="PTHR42307:SF2">
    <property type="entry name" value="PUP DEAMIDASE_DEPUPYLASE"/>
    <property type="match status" value="1"/>
</dbReference>
<dbReference type="RefSeq" id="WP_067943265.1">
    <property type="nucleotide sequence ID" value="NZ_CP014228.1"/>
</dbReference>
<dbReference type="STRING" id="111015.AXF14_11215"/>
<name>A0A109W321_ACTRD</name>
<dbReference type="AlphaFoldDB" id="A0A109W321"/>
<dbReference type="Proteomes" id="UP000065220">
    <property type="component" value="Chromosome"/>
</dbReference>
<evidence type="ECO:0000313" key="3">
    <source>
        <dbReference type="Proteomes" id="UP000065220"/>
    </source>
</evidence>
<dbReference type="GO" id="GO:0010498">
    <property type="term" value="P:proteasomal protein catabolic process"/>
    <property type="evidence" value="ECO:0007669"/>
    <property type="project" value="InterPro"/>
</dbReference>
<keyword evidence="3" id="KW-1185">Reference proteome</keyword>
<dbReference type="GO" id="GO:0019941">
    <property type="term" value="P:modification-dependent protein catabolic process"/>
    <property type="evidence" value="ECO:0007669"/>
    <property type="project" value="InterPro"/>
</dbReference>
<proteinExistence type="predicted"/>
<reference evidence="3" key="1">
    <citation type="submission" date="2016-02" db="EMBL/GenBank/DDBJ databases">
        <authorList>
            <person name="Holder M.E."/>
            <person name="Ajami N.J."/>
            <person name="Petrosino J.F."/>
        </authorList>
    </citation>
    <scope>NUCLEOTIDE SEQUENCE [LARGE SCALE GENOMIC DNA]</scope>
    <source>
        <strain evidence="3">CCUG 36733</strain>
    </source>
</reference>
<accession>A0A109W321</accession>
<dbReference type="InterPro" id="IPR004347">
    <property type="entry name" value="Pup_ligase/deamidase"/>
</dbReference>
<feature type="region of interest" description="Disordered" evidence="1">
    <location>
        <begin position="102"/>
        <end position="176"/>
    </location>
</feature>
<protein>
    <submittedName>
        <fullName evidence="2">Proteasome accessory factor PafA2</fullName>
    </submittedName>
</protein>
<dbReference type="GO" id="GO:0005524">
    <property type="term" value="F:ATP binding"/>
    <property type="evidence" value="ECO:0007669"/>
    <property type="project" value="TreeGrafter"/>
</dbReference>
<evidence type="ECO:0000256" key="1">
    <source>
        <dbReference type="SAM" id="MobiDB-lite"/>
    </source>
</evidence>
<evidence type="ECO:0000313" key="2">
    <source>
        <dbReference type="EMBL" id="AMD88038.1"/>
    </source>
</evidence>
<dbReference type="OrthoDB" id="9760627at2"/>
<sequence>MSTTRPAEAPTTAGEQPATTPGAAFGPVTRPVGLETEFGVLQPGNPYANPVAMASRVVQAYGAVSRGGLVGAEGASAPAVRWDYEGEDPLADLRGGRLDRAAAHPSQLTDDPTRPAPSGDAPAAAPALDTPADTASGVPADGSPAGSARPVADSGAALPPAPWGTRPRPSEAEAALPRATTAVLPNGARLYVDHAHPEYSSPEVLTPRDAVTWDRAGEVVARRAMRALAAGEGGTVADEVVLYKNNVDGKGAAYGSHENLLVRRDLDFDVLAAALIPFLVTRPVLVGAGRVGIGQRSEQAGFQVAQRSDYVENDIGLQTTFNRPIVNTRDEPHADAERYRRLHVINGDANRFEVPIYLKVATADLLLWFLERAHDRGEGLGALAGLRLSKDPVEELWALSHDTTLSYELATESGPMTALAIQRAHLSTITGALADELGGADADHAGSETAEALALWGEVLTELEAYAAAAASDDAAALAEATTTAARDVEWLAKLQLCEGLRARGNLAWDDPRLAALDIQWADLRPGQGLAEKVIAAGRTRRLTTDAAIEAAADAAPHGTRARLRGEAVATVPQVVGASWTSLVLDVPTRPGLLRLALPEDVLLDDDGARALLTAIRDAVTTTTHPERD</sequence>
<organism evidence="2 3">
    <name type="scientific">Actinomyces radicidentis</name>
    <dbReference type="NCBI Taxonomy" id="111015"/>
    <lineage>
        <taxon>Bacteria</taxon>
        <taxon>Bacillati</taxon>
        <taxon>Actinomycetota</taxon>
        <taxon>Actinomycetes</taxon>
        <taxon>Actinomycetales</taxon>
        <taxon>Actinomycetaceae</taxon>
        <taxon>Actinomyces</taxon>
    </lineage>
</organism>
<dbReference type="GO" id="GO:0008233">
    <property type="term" value="F:peptidase activity"/>
    <property type="evidence" value="ECO:0007669"/>
    <property type="project" value="TreeGrafter"/>
</dbReference>
<feature type="compositionally biased region" description="Low complexity" evidence="1">
    <location>
        <begin position="116"/>
        <end position="136"/>
    </location>
</feature>
<dbReference type="KEGG" id="ard:AXF14_11215"/>
<gene>
    <name evidence="2" type="ORF">AXF14_11215</name>
</gene>
<dbReference type="EMBL" id="CP014228">
    <property type="protein sequence ID" value="AMD88038.1"/>
    <property type="molecule type" value="Genomic_DNA"/>
</dbReference>
<dbReference type="GO" id="GO:0000502">
    <property type="term" value="C:proteasome complex"/>
    <property type="evidence" value="ECO:0007669"/>
    <property type="project" value="UniProtKB-KW"/>
</dbReference>
<dbReference type="PANTHER" id="PTHR42307">
    <property type="entry name" value="PUP DEAMIDASE/DEPUPYLASE"/>
    <property type="match status" value="1"/>
</dbReference>